<name>A0A1I0ZR78_9FLAO</name>
<keyword evidence="11" id="KW-0472">Membrane</keyword>
<dbReference type="Gene3D" id="3.30.565.10">
    <property type="entry name" value="Histidine kinase-like ATPase, C-terminal domain"/>
    <property type="match status" value="1"/>
</dbReference>
<dbReference type="InterPro" id="IPR019734">
    <property type="entry name" value="TPR_rpt"/>
</dbReference>
<dbReference type="STRING" id="498292.SAMN05660845_2292"/>
<dbReference type="PANTHER" id="PTHR24421:SF10">
    <property type="entry name" value="NITRATE_NITRITE SENSOR PROTEIN NARQ"/>
    <property type="match status" value="1"/>
</dbReference>
<dbReference type="GO" id="GO:0005524">
    <property type="term" value="F:ATP binding"/>
    <property type="evidence" value="ECO:0007669"/>
    <property type="project" value="UniProtKB-KW"/>
</dbReference>
<reference evidence="15" key="1">
    <citation type="submission" date="2016-10" db="EMBL/GenBank/DDBJ databases">
        <authorList>
            <person name="Varghese N."/>
            <person name="Submissions S."/>
        </authorList>
    </citation>
    <scope>NUCLEOTIDE SEQUENCE [LARGE SCALE GENOMIC DNA]</scope>
    <source>
        <strain evidence="15">DSM 21789</strain>
    </source>
</reference>
<feature type="transmembrane region" description="Helical" evidence="11">
    <location>
        <begin position="346"/>
        <end position="365"/>
    </location>
</feature>
<keyword evidence="6" id="KW-0418">Kinase</keyword>
<dbReference type="InterPro" id="IPR036890">
    <property type="entry name" value="HATPase_C_sf"/>
</dbReference>
<feature type="chain" id="PRO_5011669673" description="histidine kinase" evidence="12">
    <location>
        <begin position="25"/>
        <end position="596"/>
    </location>
</feature>
<keyword evidence="11" id="KW-0812">Transmembrane</keyword>
<keyword evidence="10" id="KW-0175">Coiled coil</keyword>
<dbReference type="SUPFAM" id="SSF55874">
    <property type="entry name" value="ATPase domain of HSP90 chaperone/DNA topoisomerase II/histidine kinase"/>
    <property type="match status" value="1"/>
</dbReference>
<dbReference type="AlphaFoldDB" id="A0A1I0ZR78"/>
<feature type="coiled-coil region" evidence="10">
    <location>
        <begin position="299"/>
        <end position="345"/>
    </location>
</feature>
<dbReference type="InterPro" id="IPR011990">
    <property type="entry name" value="TPR-like_helical_dom_sf"/>
</dbReference>
<dbReference type="InterPro" id="IPR011712">
    <property type="entry name" value="Sig_transdc_His_kin_sub3_dim/P"/>
</dbReference>
<evidence type="ECO:0000313" key="14">
    <source>
        <dbReference type="EMBL" id="SFB26653.1"/>
    </source>
</evidence>
<accession>A0A1I0ZR78</accession>
<dbReference type="Gene3D" id="1.25.40.10">
    <property type="entry name" value="Tetratricopeptide repeat domain"/>
    <property type="match status" value="1"/>
</dbReference>
<evidence type="ECO:0000256" key="1">
    <source>
        <dbReference type="ARBA" id="ARBA00000085"/>
    </source>
</evidence>
<feature type="signal peptide" evidence="12">
    <location>
        <begin position="1"/>
        <end position="24"/>
    </location>
</feature>
<evidence type="ECO:0000256" key="2">
    <source>
        <dbReference type="ARBA" id="ARBA00012438"/>
    </source>
</evidence>
<dbReference type="PANTHER" id="PTHR24421">
    <property type="entry name" value="NITRATE/NITRITE SENSOR PROTEIN NARX-RELATED"/>
    <property type="match status" value="1"/>
</dbReference>
<keyword evidence="5" id="KW-0547">Nucleotide-binding</keyword>
<dbReference type="PROSITE" id="PS50109">
    <property type="entry name" value="HIS_KIN"/>
    <property type="match status" value="1"/>
</dbReference>
<dbReference type="InterPro" id="IPR003594">
    <property type="entry name" value="HATPase_dom"/>
</dbReference>
<keyword evidence="3" id="KW-0597">Phosphoprotein</keyword>
<feature type="domain" description="Histidine kinase" evidence="13">
    <location>
        <begin position="508"/>
        <end position="594"/>
    </location>
</feature>
<dbReference type="EC" id="2.7.13.3" evidence="2"/>
<evidence type="ECO:0000256" key="9">
    <source>
        <dbReference type="PROSITE-ProRule" id="PRU00339"/>
    </source>
</evidence>
<dbReference type="GO" id="GO:0046983">
    <property type="term" value="F:protein dimerization activity"/>
    <property type="evidence" value="ECO:0007669"/>
    <property type="project" value="InterPro"/>
</dbReference>
<keyword evidence="11" id="KW-1133">Transmembrane helix</keyword>
<dbReference type="EMBL" id="FOJT01000006">
    <property type="protein sequence ID" value="SFB26653.1"/>
    <property type="molecule type" value="Genomic_DNA"/>
</dbReference>
<organism evidence="14 15">
    <name type="scientific">Flavobacterium swingsii</name>
    <dbReference type="NCBI Taxonomy" id="498292"/>
    <lineage>
        <taxon>Bacteria</taxon>
        <taxon>Pseudomonadati</taxon>
        <taxon>Bacteroidota</taxon>
        <taxon>Flavobacteriia</taxon>
        <taxon>Flavobacteriales</taxon>
        <taxon>Flavobacteriaceae</taxon>
        <taxon>Flavobacterium</taxon>
    </lineage>
</organism>
<evidence type="ECO:0000256" key="5">
    <source>
        <dbReference type="ARBA" id="ARBA00022741"/>
    </source>
</evidence>
<evidence type="ECO:0000256" key="3">
    <source>
        <dbReference type="ARBA" id="ARBA00022553"/>
    </source>
</evidence>
<evidence type="ECO:0000256" key="10">
    <source>
        <dbReference type="SAM" id="Coils"/>
    </source>
</evidence>
<evidence type="ECO:0000259" key="13">
    <source>
        <dbReference type="PROSITE" id="PS50109"/>
    </source>
</evidence>
<keyword evidence="7" id="KW-0067">ATP-binding</keyword>
<evidence type="ECO:0000256" key="7">
    <source>
        <dbReference type="ARBA" id="ARBA00022840"/>
    </source>
</evidence>
<dbReference type="Proteomes" id="UP000199604">
    <property type="component" value="Unassembled WGS sequence"/>
</dbReference>
<dbReference type="SUPFAM" id="SSF48452">
    <property type="entry name" value="TPR-like"/>
    <property type="match status" value="1"/>
</dbReference>
<dbReference type="InterPro" id="IPR050482">
    <property type="entry name" value="Sensor_HK_TwoCompSys"/>
</dbReference>
<dbReference type="GO" id="GO:0000155">
    <property type="term" value="F:phosphorelay sensor kinase activity"/>
    <property type="evidence" value="ECO:0007669"/>
    <property type="project" value="InterPro"/>
</dbReference>
<evidence type="ECO:0000256" key="11">
    <source>
        <dbReference type="SAM" id="Phobius"/>
    </source>
</evidence>
<proteinExistence type="predicted"/>
<evidence type="ECO:0000256" key="6">
    <source>
        <dbReference type="ARBA" id="ARBA00022777"/>
    </source>
</evidence>
<dbReference type="PROSITE" id="PS50005">
    <property type="entry name" value="TPR"/>
    <property type="match status" value="1"/>
</dbReference>
<protein>
    <recommendedName>
        <fullName evidence="2">histidine kinase</fullName>
        <ecNumber evidence="2">2.7.13.3</ecNumber>
    </recommendedName>
</protein>
<keyword evidence="12" id="KW-0732">Signal</keyword>
<evidence type="ECO:0000313" key="15">
    <source>
        <dbReference type="Proteomes" id="UP000199604"/>
    </source>
</evidence>
<dbReference type="InterPro" id="IPR005467">
    <property type="entry name" value="His_kinase_dom"/>
</dbReference>
<dbReference type="CDD" id="cd16917">
    <property type="entry name" value="HATPase_UhpB-NarQ-NarX-like"/>
    <property type="match status" value="1"/>
</dbReference>
<dbReference type="GO" id="GO:0016020">
    <property type="term" value="C:membrane"/>
    <property type="evidence" value="ECO:0007669"/>
    <property type="project" value="InterPro"/>
</dbReference>
<keyword evidence="8" id="KW-0902">Two-component regulatory system</keyword>
<sequence length="596" mass="68773">MHFKKNTYKLLLALFLVASQFCFGFQSQSFGEKTKTDSVSYYIEKNNLIKALDYARKKSDYYLETKNYAAYCDMMIQKSEVYRSFNDMVNTIKTLYEARNIAETNHLLEKQALVYRGIGNINGIIFEYTKGKKYLHKANKIALQLKNNDLLIKTNQGLTKIFFETQSDSTLYYLNKVDFYTKKSKNLRDIALNQNNFYNYYTSKNNNIKAKKHLDSSYTIALKIGDKALIASGKNNLGVYYMTVEKDYEKSKQEYLDIIKMFPNGENSMDLSQAYLNISYAYEKLGDYKNAYSYNNKYLDLLDEKNANLYKSNQEIEIKYAINKVENEFKEKEKAILEKQEKNQKLLLLFASLFILAGFIFYFYYQNLLLKQKGKLKDIDTKLQYKIISATLDGQDEERNKISAVLHDHVSAVLSSVGLHLSAFESSLTKEQVTDLKKTRALLKDAHDKVRDLSHELVPPLLVKFGLQFALKDLCENNTNSLVQFNFHSTLANDRRFNGEFETKMFFIVSELLNNVMKHSKASKSKLLLEEIDGKLVITIEDNGIGFDSKNISMSDGFGITQIRARIKNMQGDMKIKSKIGQGTTIIIKTLLHKAS</sequence>
<keyword evidence="4" id="KW-0808">Transferase</keyword>
<dbReference type="Pfam" id="PF02518">
    <property type="entry name" value="HATPase_c"/>
    <property type="match status" value="1"/>
</dbReference>
<keyword evidence="15" id="KW-1185">Reference proteome</keyword>
<dbReference type="Pfam" id="PF07730">
    <property type="entry name" value="HisKA_3"/>
    <property type="match status" value="1"/>
</dbReference>
<evidence type="ECO:0000256" key="12">
    <source>
        <dbReference type="SAM" id="SignalP"/>
    </source>
</evidence>
<evidence type="ECO:0000256" key="4">
    <source>
        <dbReference type="ARBA" id="ARBA00022679"/>
    </source>
</evidence>
<gene>
    <name evidence="14" type="ORF">SAMN05660845_2292</name>
</gene>
<dbReference type="OrthoDB" id="9760839at2"/>
<keyword evidence="9" id="KW-0802">TPR repeat</keyword>
<comment type="catalytic activity">
    <reaction evidence="1">
        <text>ATP + protein L-histidine = ADP + protein N-phospho-L-histidine.</text>
        <dbReference type="EC" id="2.7.13.3"/>
    </reaction>
</comment>
<feature type="repeat" description="TPR" evidence="9">
    <location>
        <begin position="272"/>
        <end position="305"/>
    </location>
</feature>
<dbReference type="Gene3D" id="1.20.5.1930">
    <property type="match status" value="1"/>
</dbReference>
<evidence type="ECO:0000256" key="8">
    <source>
        <dbReference type="ARBA" id="ARBA00023012"/>
    </source>
</evidence>